<proteinExistence type="predicted"/>
<name>U5ND41_9BURK</name>
<organism evidence="1 2">
    <name type="scientific">Candidatus Symbiobacter mobilis CR</name>
    <dbReference type="NCBI Taxonomy" id="946483"/>
    <lineage>
        <taxon>Bacteria</taxon>
        <taxon>Pseudomonadati</taxon>
        <taxon>Pseudomonadota</taxon>
        <taxon>Betaproteobacteria</taxon>
        <taxon>Burkholderiales</taxon>
        <taxon>Comamonadaceae</taxon>
    </lineage>
</organism>
<dbReference type="EMBL" id="CP004885">
    <property type="protein sequence ID" value="AGX88089.1"/>
    <property type="molecule type" value="Genomic_DNA"/>
</dbReference>
<dbReference type="KEGG" id="cbx:Cenrod_2017"/>
<dbReference type="STRING" id="946483.Cenrod_2017"/>
<sequence length="68" mass="7700">MYPYLTKVTGRFDGVRTHRAVSQRSPDGMKWNPGLCEPNSTKCVCAIPWILLRFIQATCCTDTIKLPL</sequence>
<reference evidence="1 2" key="1">
    <citation type="journal article" date="2013" name="Genome Biol.">
        <title>Genomic analysis reveals key aspects of prokaryotic symbiosis in the phototrophic consortium "Chlorochromatium aggregatum".</title>
        <authorList>
            <person name="Liu Z."/>
            <person name="Muller J."/>
            <person name="Li T."/>
            <person name="Alvey R.M."/>
            <person name="Vogl K."/>
            <person name="Frigaard N.U."/>
            <person name="Rockwell N.C."/>
            <person name="Boyd E.S."/>
            <person name="Tomsho L.P."/>
            <person name="Schuster S.C."/>
            <person name="Henke P."/>
            <person name="Rohde M."/>
            <person name="Overmann J."/>
            <person name="Bryant D.A."/>
        </authorList>
    </citation>
    <scope>NUCLEOTIDE SEQUENCE [LARGE SCALE GENOMIC DNA]</scope>
    <source>
        <strain evidence="1">CR</strain>
    </source>
</reference>
<evidence type="ECO:0000313" key="1">
    <source>
        <dbReference type="EMBL" id="AGX88089.1"/>
    </source>
</evidence>
<keyword evidence="2" id="KW-1185">Reference proteome</keyword>
<dbReference type="Proteomes" id="UP000017184">
    <property type="component" value="Chromosome"/>
</dbReference>
<dbReference type="AlphaFoldDB" id="U5ND41"/>
<dbReference type="HOGENOM" id="CLU_2786188_0_0_4"/>
<evidence type="ECO:0000313" key="2">
    <source>
        <dbReference type="Proteomes" id="UP000017184"/>
    </source>
</evidence>
<accession>U5ND41</accession>
<protein>
    <submittedName>
        <fullName evidence="1">Uncharacterized protein</fullName>
    </submittedName>
</protein>
<gene>
    <name evidence="1" type="ORF">Cenrod_2017</name>
</gene>